<dbReference type="AlphaFoldDB" id="A0A2W5QUB1"/>
<evidence type="ECO:0000313" key="2">
    <source>
        <dbReference type="Proteomes" id="UP000249082"/>
    </source>
</evidence>
<dbReference type="Proteomes" id="UP000249082">
    <property type="component" value="Unassembled WGS sequence"/>
</dbReference>
<protein>
    <recommendedName>
        <fullName evidence="3">Acyl-protein synthetase LuxE domain-containing protein</fullName>
    </recommendedName>
</protein>
<comment type="caution">
    <text evidence="1">The sequence shown here is derived from an EMBL/GenBank/DDBJ whole genome shotgun (WGS) entry which is preliminary data.</text>
</comment>
<sequence length="453" mass="49765">MGQSAEKLMALVADPQRFSFSAEELRETQVAALDERFQERKDRIKLLRLRACDAGIEKIESIADVVPLLFPHTAYKSYPESFLMEERWDKLTKWLGTISPYPIDGLNLESVEGIDDWIERLAALGHFISCSSGTTGKSAMLIASQKDMDWSKIDTVNVFAWGSGVVPAQDRVIVGCAPVATVPKNATIAQAQYEAFADPSAPRWHYPVPPITVGSLTAMVVMRKKIAEGTARPDEIAAFEETSAARAKAVADAIPATAQFIIENRHRKLQLSGLWSGLWQVAKAVRDAGYGRADFDPDNSIYVGGGLKRAQLPDDYQEYVFDTFNIPEDRHFQNYSMQELNSGMPKCREGGRYHVPPWIVPVLLDKSGDAAVEGALDHTSGEMEGRAAFFDLSLDGRWGGVITGDRISLDYGPCKCGNHGPSIRDNIVRYADLEGDDKIGCAGTVDAYVRGVA</sequence>
<evidence type="ECO:0008006" key="3">
    <source>
        <dbReference type="Google" id="ProtNLM"/>
    </source>
</evidence>
<reference evidence="1 2" key="1">
    <citation type="submission" date="2017-08" db="EMBL/GenBank/DDBJ databases">
        <title>Infants hospitalized years apart are colonized by the same room-sourced microbial strains.</title>
        <authorList>
            <person name="Brooks B."/>
            <person name="Olm M.R."/>
            <person name="Firek B.A."/>
            <person name="Baker R."/>
            <person name="Thomas B.C."/>
            <person name="Morowitz M.J."/>
            <person name="Banfield J.F."/>
        </authorList>
    </citation>
    <scope>NUCLEOTIDE SEQUENCE [LARGE SCALE GENOMIC DNA]</scope>
    <source>
        <strain evidence="1">S2_005_002_R2_33</strain>
    </source>
</reference>
<proteinExistence type="predicted"/>
<name>A0A2W5QUB1_9SPHN</name>
<gene>
    <name evidence="1" type="ORF">DI555_10235</name>
</gene>
<accession>A0A2W5QUB1</accession>
<evidence type="ECO:0000313" key="1">
    <source>
        <dbReference type="EMBL" id="PZQ55040.1"/>
    </source>
</evidence>
<dbReference type="EMBL" id="QFPX01000007">
    <property type="protein sequence ID" value="PZQ55040.1"/>
    <property type="molecule type" value="Genomic_DNA"/>
</dbReference>
<organism evidence="1 2">
    <name type="scientific">Novosphingobium pentaromativorans</name>
    <dbReference type="NCBI Taxonomy" id="205844"/>
    <lineage>
        <taxon>Bacteria</taxon>
        <taxon>Pseudomonadati</taxon>
        <taxon>Pseudomonadota</taxon>
        <taxon>Alphaproteobacteria</taxon>
        <taxon>Sphingomonadales</taxon>
        <taxon>Sphingomonadaceae</taxon>
        <taxon>Novosphingobium</taxon>
    </lineage>
</organism>